<protein>
    <submittedName>
        <fullName evidence="4">DNAH</fullName>
    </submittedName>
</protein>
<comment type="similarity">
    <text evidence="1">Belongs to the dynein heavy chain family.</text>
</comment>
<dbReference type="InterPro" id="IPR013602">
    <property type="entry name" value="Dynein_heavy_linker"/>
</dbReference>
<sequence>MQPVFQRFVYYNTLPSKIELKHSCICFLLDLCAPDLVFTPSLNISQEKGFYDLVDELVEAIFAETTYIPRLADHTGQVDYLRDLESMAELSKMRNLLMENVESVMARACSYRDSFDHFSYLWKEDRAKFMENFLLYNHIPTKEEFEAGNIPESPPTLEQFKNQIDKYEAIYEEAEAISKTTVFDKWFRVDVQPFKQALLNTIKKWSYMLKQHLVNHVMNSVTELTEFIQIANEGLAIVVNEGDYDALVAVMGHLRAINQRQVATDNMFDPLRDTIQLLKSYDQPIPPEIEAKLEELPEKWNDIKKQEIVKKQQVAPLQVNEFINIRKKLSSFDATLITFRKAFLKMRTYFYDCENPYELLDKKHQQIIQLESEMKTLVDSALSFDDWKTTFWSDINVEQMDMDCKRFAKDIRQLDKDMRTWDAFINAEMTVKNMITSLHAVSDLQNTAIRDRHWHQLMQATNVQLQNMLASKFIDYFLKEVSDWQKKLTVADQVISIWMKVQRTWSHLESIFTESDDIKEQLPEDSQRFQRIDHDFKKIVSEVEVTKNVVEATGQPNLYIIATPYPLYLYNMYSKTLGRWLKTLLILNLIYNIYLSLCFPEFEWNSCPPENSLSHCLSSSFSLTLSSPPSASLSPPSPLSPPCLTISHHTPSLSPPLSVPHYLAHTHTLSLSPCASLSRTHTHTPPRPSPSPVPCPPRASLSHTHPPLVPHYLAVSLPPSASLSRPHPGASCPTVPHYLPHTHPPPCLTVSRTHTLPPHASLSRTRTLCLSLSFSASLSHTP</sequence>
<dbReference type="OrthoDB" id="10249909at2759"/>
<dbReference type="InterPro" id="IPR042222">
    <property type="entry name" value="Dynein_2_N"/>
</dbReference>
<dbReference type="Pfam" id="PF08393">
    <property type="entry name" value="DHC_N2"/>
    <property type="match status" value="2"/>
</dbReference>
<name>A0A812EB92_ACAPH</name>
<dbReference type="Gene3D" id="1.20.140.100">
    <property type="entry name" value="Dynein heavy chain, N-terminal domain 2"/>
    <property type="match status" value="1"/>
</dbReference>
<dbReference type="GO" id="GO:0045505">
    <property type="term" value="F:dynein intermediate chain binding"/>
    <property type="evidence" value="ECO:0007669"/>
    <property type="project" value="InterPro"/>
</dbReference>
<dbReference type="GO" id="GO:0030286">
    <property type="term" value="C:dynein complex"/>
    <property type="evidence" value="ECO:0007669"/>
    <property type="project" value="InterPro"/>
</dbReference>
<gene>
    <name evidence="4" type="ORF">SPHA_71195</name>
</gene>
<dbReference type="Proteomes" id="UP000597762">
    <property type="component" value="Unassembled WGS sequence"/>
</dbReference>
<evidence type="ECO:0000256" key="2">
    <source>
        <dbReference type="SAM" id="MobiDB-lite"/>
    </source>
</evidence>
<keyword evidence="5" id="KW-1185">Reference proteome</keyword>
<dbReference type="InterPro" id="IPR026983">
    <property type="entry name" value="DHC"/>
</dbReference>
<evidence type="ECO:0000259" key="3">
    <source>
        <dbReference type="Pfam" id="PF08393"/>
    </source>
</evidence>
<dbReference type="PANTHER" id="PTHR45703">
    <property type="entry name" value="DYNEIN HEAVY CHAIN"/>
    <property type="match status" value="1"/>
</dbReference>
<comment type="caution">
    <text evidence="4">The sequence shown here is derived from an EMBL/GenBank/DDBJ whole genome shotgun (WGS) entry which is preliminary data.</text>
</comment>
<dbReference type="EMBL" id="CAHIKZ030005210">
    <property type="protein sequence ID" value="CAE1321054.1"/>
    <property type="molecule type" value="Genomic_DNA"/>
</dbReference>
<feature type="domain" description="Dynein heavy chain linker" evidence="3">
    <location>
        <begin position="463"/>
        <end position="559"/>
    </location>
</feature>
<dbReference type="GO" id="GO:0051959">
    <property type="term" value="F:dynein light intermediate chain binding"/>
    <property type="evidence" value="ECO:0007669"/>
    <property type="project" value="InterPro"/>
</dbReference>
<evidence type="ECO:0000313" key="4">
    <source>
        <dbReference type="EMBL" id="CAE1321054.1"/>
    </source>
</evidence>
<feature type="compositionally biased region" description="Pro residues" evidence="2">
    <location>
        <begin position="685"/>
        <end position="697"/>
    </location>
</feature>
<dbReference type="AlphaFoldDB" id="A0A812EB92"/>
<evidence type="ECO:0000313" key="5">
    <source>
        <dbReference type="Proteomes" id="UP000597762"/>
    </source>
</evidence>
<proteinExistence type="inferred from homology"/>
<feature type="domain" description="Dynein heavy chain linker" evidence="3">
    <location>
        <begin position="365"/>
        <end position="462"/>
    </location>
</feature>
<organism evidence="4 5">
    <name type="scientific">Acanthosepion pharaonis</name>
    <name type="common">Pharaoh cuttlefish</name>
    <name type="synonym">Sepia pharaonis</name>
    <dbReference type="NCBI Taxonomy" id="158019"/>
    <lineage>
        <taxon>Eukaryota</taxon>
        <taxon>Metazoa</taxon>
        <taxon>Spiralia</taxon>
        <taxon>Lophotrochozoa</taxon>
        <taxon>Mollusca</taxon>
        <taxon>Cephalopoda</taxon>
        <taxon>Coleoidea</taxon>
        <taxon>Decapodiformes</taxon>
        <taxon>Sepiida</taxon>
        <taxon>Sepiina</taxon>
        <taxon>Sepiidae</taxon>
        <taxon>Acanthosepion</taxon>
    </lineage>
</organism>
<dbReference type="PANTHER" id="PTHR45703:SF8">
    <property type="entry name" value="DYNEINS HEAVY CHAIN"/>
    <property type="match status" value="1"/>
</dbReference>
<evidence type="ECO:0000256" key="1">
    <source>
        <dbReference type="ARBA" id="ARBA00008887"/>
    </source>
</evidence>
<accession>A0A812EB92</accession>
<feature type="region of interest" description="Disordered" evidence="2">
    <location>
        <begin position="676"/>
        <end position="700"/>
    </location>
</feature>
<dbReference type="GO" id="GO:0007018">
    <property type="term" value="P:microtubule-based movement"/>
    <property type="evidence" value="ECO:0007669"/>
    <property type="project" value="InterPro"/>
</dbReference>
<reference evidence="4" key="1">
    <citation type="submission" date="2021-01" db="EMBL/GenBank/DDBJ databases">
        <authorList>
            <person name="Li R."/>
            <person name="Bekaert M."/>
        </authorList>
    </citation>
    <scope>NUCLEOTIDE SEQUENCE</scope>
    <source>
        <strain evidence="4">Farmed</strain>
    </source>
</reference>
<dbReference type="FunFam" id="1.20.140.100:FF:000001">
    <property type="entry name" value="dynein heavy chain 17, axonemal"/>
    <property type="match status" value="1"/>
</dbReference>